<comment type="caution">
    <text evidence="2">The sequence shown here is derived from an EMBL/GenBank/DDBJ whole genome shotgun (WGS) entry which is preliminary data.</text>
</comment>
<feature type="compositionally biased region" description="Basic and acidic residues" evidence="1">
    <location>
        <begin position="169"/>
        <end position="191"/>
    </location>
</feature>
<evidence type="ECO:0000313" key="3">
    <source>
        <dbReference type="Proteomes" id="UP000586918"/>
    </source>
</evidence>
<name>A0A848DE42_9PSEU</name>
<dbReference type="InterPro" id="IPR011033">
    <property type="entry name" value="PRC_barrel-like_sf"/>
</dbReference>
<dbReference type="GO" id="GO:0030077">
    <property type="term" value="C:plasma membrane light-harvesting complex"/>
    <property type="evidence" value="ECO:0007669"/>
    <property type="project" value="InterPro"/>
</dbReference>
<evidence type="ECO:0000313" key="2">
    <source>
        <dbReference type="EMBL" id="NMH90856.1"/>
    </source>
</evidence>
<dbReference type="EMBL" id="JAAXKZ010000009">
    <property type="protein sequence ID" value="NMH90856.1"/>
    <property type="molecule type" value="Genomic_DNA"/>
</dbReference>
<dbReference type="RefSeq" id="WP_169410349.1">
    <property type="nucleotide sequence ID" value="NZ_JAAXKZ010000009.1"/>
</dbReference>
<dbReference type="AlphaFoldDB" id="A0A848DE42"/>
<accession>A0A848DE42</accession>
<dbReference type="Gene3D" id="3.90.50.10">
    <property type="entry name" value="Photosynthetic Reaction Center, subunit H, domain 2"/>
    <property type="match status" value="1"/>
</dbReference>
<evidence type="ECO:0000256" key="1">
    <source>
        <dbReference type="SAM" id="MobiDB-lite"/>
    </source>
</evidence>
<dbReference type="InterPro" id="IPR014747">
    <property type="entry name" value="Bac_photo_RC_H_C"/>
</dbReference>
<dbReference type="GO" id="GO:0019684">
    <property type="term" value="P:photosynthesis, light reaction"/>
    <property type="evidence" value="ECO:0007669"/>
    <property type="project" value="InterPro"/>
</dbReference>
<reference evidence="2 3" key="1">
    <citation type="submission" date="2020-04" db="EMBL/GenBank/DDBJ databases">
        <authorList>
            <person name="Klaysubun C."/>
            <person name="Duangmal K."/>
            <person name="Lipun K."/>
        </authorList>
    </citation>
    <scope>NUCLEOTIDE SEQUENCE [LARGE SCALE GENOMIC DNA]</scope>
    <source>
        <strain evidence="2 3">DSM 45300</strain>
    </source>
</reference>
<protein>
    <recommendedName>
        <fullName evidence="4">PRC-barrel domain-containing protein</fullName>
    </recommendedName>
</protein>
<organism evidence="2 3">
    <name type="scientific">Pseudonocardia bannensis</name>
    <dbReference type="NCBI Taxonomy" id="630973"/>
    <lineage>
        <taxon>Bacteria</taxon>
        <taxon>Bacillati</taxon>
        <taxon>Actinomycetota</taxon>
        <taxon>Actinomycetes</taxon>
        <taxon>Pseudonocardiales</taxon>
        <taxon>Pseudonocardiaceae</taxon>
        <taxon>Pseudonocardia</taxon>
    </lineage>
</organism>
<feature type="compositionally biased region" description="Low complexity" evidence="1">
    <location>
        <begin position="122"/>
        <end position="143"/>
    </location>
</feature>
<gene>
    <name evidence="2" type="ORF">HF519_04500</name>
</gene>
<keyword evidence="3" id="KW-1185">Reference proteome</keyword>
<dbReference type="Proteomes" id="UP000586918">
    <property type="component" value="Unassembled WGS sequence"/>
</dbReference>
<feature type="region of interest" description="Disordered" evidence="1">
    <location>
        <begin position="69"/>
        <end position="191"/>
    </location>
</feature>
<evidence type="ECO:0008006" key="4">
    <source>
        <dbReference type="Google" id="ProtNLM"/>
    </source>
</evidence>
<sequence length="191" mass="20272">MTQPPEWAAYQGRPLYDQDDVVIGIIEDFYSDRDGGEAVWVLVVPGERGTAQSFVPLRDARARGADLQVSVSGHETRDAPTIQPGGELSGAEEQRLYQHYDMPYPAQDTPATGTPAGGTPAGGTTDTATGGPPAGDTAAAGAASEPGREPAGSGDQPQRHRPSLLRRLLGLDRDTSREEVAQPRQKVERTV</sequence>
<dbReference type="SUPFAM" id="SSF50346">
    <property type="entry name" value="PRC-barrel domain"/>
    <property type="match status" value="1"/>
</dbReference>
<proteinExistence type="predicted"/>